<comment type="caution">
    <text evidence="1">The sequence shown here is derived from an EMBL/GenBank/DDBJ whole genome shotgun (WGS) entry which is preliminary data.</text>
</comment>
<reference evidence="1" key="1">
    <citation type="submission" date="2022-02" db="EMBL/GenBank/DDBJ databases">
        <title>Plant Genome Project.</title>
        <authorList>
            <person name="Zhang R.-G."/>
        </authorList>
    </citation>
    <scope>NUCLEOTIDE SEQUENCE</scope>
    <source>
        <strain evidence="1">AT1</strain>
    </source>
</reference>
<dbReference type="Proteomes" id="UP001062846">
    <property type="component" value="Chromosome 10"/>
</dbReference>
<protein>
    <submittedName>
        <fullName evidence="1">Uncharacterized protein</fullName>
    </submittedName>
</protein>
<organism evidence="1 2">
    <name type="scientific">Rhododendron molle</name>
    <name type="common">Chinese azalea</name>
    <name type="synonym">Azalea mollis</name>
    <dbReference type="NCBI Taxonomy" id="49168"/>
    <lineage>
        <taxon>Eukaryota</taxon>
        <taxon>Viridiplantae</taxon>
        <taxon>Streptophyta</taxon>
        <taxon>Embryophyta</taxon>
        <taxon>Tracheophyta</taxon>
        <taxon>Spermatophyta</taxon>
        <taxon>Magnoliopsida</taxon>
        <taxon>eudicotyledons</taxon>
        <taxon>Gunneridae</taxon>
        <taxon>Pentapetalae</taxon>
        <taxon>asterids</taxon>
        <taxon>Ericales</taxon>
        <taxon>Ericaceae</taxon>
        <taxon>Ericoideae</taxon>
        <taxon>Rhodoreae</taxon>
        <taxon>Rhododendron</taxon>
    </lineage>
</organism>
<accession>A0ACC0M4N8</accession>
<dbReference type="EMBL" id="CM046397">
    <property type="protein sequence ID" value="KAI8535930.1"/>
    <property type="molecule type" value="Genomic_DNA"/>
</dbReference>
<evidence type="ECO:0000313" key="2">
    <source>
        <dbReference type="Proteomes" id="UP001062846"/>
    </source>
</evidence>
<sequence length="161" mass="18178">MRLETTRKLIEGIMTEDKPVGGELRRIRFPIQKKKSNKSFVDVPLDAEDFALLRARKRGCGFVLRTHTGDFVRGGTFKGKGIDAFVSEIFAVKKALEMVRDMILGPREICVQSDSKNAVSVLPTMSMDPGLQYFTPDAMPQQLRSILHEERIGVKTPKIRE</sequence>
<evidence type="ECO:0000313" key="1">
    <source>
        <dbReference type="EMBL" id="KAI8535930.1"/>
    </source>
</evidence>
<keyword evidence="2" id="KW-1185">Reference proteome</keyword>
<gene>
    <name evidence="1" type="ORF">RHMOL_Rhmol10G0214000</name>
</gene>
<name>A0ACC0M4N8_RHOML</name>
<proteinExistence type="predicted"/>